<dbReference type="PANTHER" id="PTHR37841:SF1">
    <property type="entry name" value="DUF3298 DOMAIN-CONTAINING PROTEIN"/>
    <property type="match status" value="1"/>
</dbReference>
<protein>
    <recommendedName>
        <fullName evidence="3">WG repeat-containing protein</fullName>
    </recommendedName>
</protein>
<dbReference type="EMBL" id="JANX01000002">
    <property type="protein sequence ID" value="KGM36054.1"/>
    <property type="molecule type" value="Genomic_DNA"/>
</dbReference>
<gene>
    <name evidence="1" type="ORF">P409_00860</name>
</gene>
<organism evidence="1 2">
    <name type="scientific">Inquilinus limosus MP06</name>
    <dbReference type="NCBI Taxonomy" id="1398085"/>
    <lineage>
        <taxon>Bacteria</taxon>
        <taxon>Pseudomonadati</taxon>
        <taxon>Pseudomonadota</taxon>
        <taxon>Alphaproteobacteria</taxon>
        <taxon>Rhodospirillales</taxon>
        <taxon>Rhodospirillaceae</taxon>
        <taxon>Inquilinus</taxon>
    </lineage>
</organism>
<dbReference type="AlphaFoldDB" id="A0A0A0DD41"/>
<dbReference type="SUPFAM" id="SSF69360">
    <property type="entry name" value="Cell wall binding repeat"/>
    <property type="match status" value="1"/>
</dbReference>
<name>A0A0A0DD41_9PROT</name>
<dbReference type="Proteomes" id="UP000029995">
    <property type="component" value="Unassembled WGS sequence"/>
</dbReference>
<sequence>MALAAILLVIGPAPARSAGPGYDCTDALGRSACNWAYSEGLAAVQIGPEREDGPPRWGYLDASGRMVVEPAFDDAEGFSNGLAAVQVKGLWGYIDPKGAWVIEPRFQGATSFNGDGTAIVESDGRHLLIDRQGRTVRTLPPGWRLGRYGFEPGQPLASILVPVAPLLWNAATGLARDLPEDVMDVGLPQGGLVPAQRRETKYGGRWGYLDESGRWAIAPEVLGSTMAPRSDGGTVAIYHDDGWWFVDAAGKPLSGTGYRSVELLMPGTWLATTKDGTQQILDDKAAVVRDLGQYPSLVSFGRWSALAADDAVLLIGAKAEIRAVPADHPEIEAHGDVLWISEPSDASDGGPTLVQILDRDGRPLLDDATVKALNGYSAYPVSDGDAAGAADALPLPFATLLPKDYRAPGGILTAKGRIVTNPDWDDIGPGGRGDLLLRVQTVKGSYGAIDGDGGWVVPPTLERLSGFGGGYAVARDQGGEAVRPVLIDGHGRRRDVPRSVIEEAQDISSGCLLYSRRAEGGSVGWGLWDIEAGKVLVEPTLEEIKPFDGGYALARQAEAWGVLDRQGRWVIPPRIAGYGEPERLDDGVYVAQSSKPLRPGGGPESVYRLASVAAGGEIGEDLRDKPERLAANRFLIKPASGGAALVDGAGKVLLRSDAAPDRTEMAGDWIVLRFDDRYGAIDSRGEWRVPPRYVSAIDFVQPEGLASASVDGGSVLLDQDGKAGPAGLADASPLAGMGRLVRNDEDKDETVLMALDGAEILRLPGRYAVETSDARGGLVPFKSPEEKYGFLDAGGKRVIGAYFDRLGPMEGDRAFAMQSSRSGQAYGYIDRTGRFVIRPRYEWATSFSDGRALVSEKGVPQFIDASGRVVARFLLHCGRPVVADGKSAQIWPKQKRSCPTR</sequence>
<dbReference type="InterPro" id="IPR032774">
    <property type="entry name" value="WG_beta_rep"/>
</dbReference>
<dbReference type="Pfam" id="PF14903">
    <property type="entry name" value="WG_beta_rep"/>
    <property type="match status" value="6"/>
</dbReference>
<proteinExistence type="predicted"/>
<evidence type="ECO:0000313" key="2">
    <source>
        <dbReference type="Proteomes" id="UP000029995"/>
    </source>
</evidence>
<dbReference type="PANTHER" id="PTHR37841">
    <property type="entry name" value="GLR2918 PROTEIN"/>
    <property type="match status" value="1"/>
</dbReference>
<evidence type="ECO:0000313" key="1">
    <source>
        <dbReference type="EMBL" id="KGM36054.1"/>
    </source>
</evidence>
<accession>A0A0A0DD41</accession>
<reference evidence="1 2" key="1">
    <citation type="submission" date="2014-01" db="EMBL/GenBank/DDBJ databases">
        <title>Genome sequence determination for a cystic fibrosis isolate, Inquilinus limosus.</title>
        <authorList>
            <person name="Pino M."/>
            <person name="Di Conza J."/>
            <person name="Gutkind G."/>
        </authorList>
    </citation>
    <scope>NUCLEOTIDE SEQUENCE [LARGE SCALE GENOMIC DNA]</scope>
    <source>
        <strain evidence="1 2">MP06</strain>
    </source>
</reference>
<comment type="caution">
    <text evidence="1">The sequence shown here is derived from an EMBL/GenBank/DDBJ whole genome shotgun (WGS) entry which is preliminary data.</text>
</comment>
<evidence type="ECO:0008006" key="3">
    <source>
        <dbReference type="Google" id="ProtNLM"/>
    </source>
</evidence>